<comment type="caution">
    <text evidence="1">The sequence shown here is derived from an EMBL/GenBank/DDBJ whole genome shotgun (WGS) entry which is preliminary data.</text>
</comment>
<accession>A0A504JB01</accession>
<dbReference type="PANTHER" id="PTHR36455">
    <property type="match status" value="1"/>
</dbReference>
<reference evidence="1 2" key="1">
    <citation type="submission" date="2019-06" db="EMBL/GenBank/DDBJ databases">
        <authorList>
            <person name="Meng X."/>
        </authorList>
    </citation>
    <scope>NUCLEOTIDE SEQUENCE [LARGE SCALE GENOMIC DNA]</scope>
    <source>
        <strain evidence="1 2">M625</strain>
    </source>
</reference>
<dbReference type="AlphaFoldDB" id="A0A504JB01"/>
<protein>
    <submittedName>
        <fullName evidence="1">IS66 family insertion sequence element accessory protein TnpB</fullName>
    </submittedName>
</protein>
<dbReference type="EMBL" id="VFWZ01000003">
    <property type="protein sequence ID" value="TPN85775.1"/>
    <property type="molecule type" value="Genomic_DNA"/>
</dbReference>
<dbReference type="PANTHER" id="PTHR36455:SF1">
    <property type="entry name" value="BLR8292 PROTEIN"/>
    <property type="match status" value="1"/>
</dbReference>
<dbReference type="NCBIfam" id="NF033819">
    <property type="entry name" value="IS66_TnpB"/>
    <property type="match status" value="1"/>
</dbReference>
<dbReference type="Pfam" id="PF05717">
    <property type="entry name" value="TnpB_IS66"/>
    <property type="match status" value="1"/>
</dbReference>
<sequence>MFGLTTTHQFHLYSKPADMRKGFNGLCGLIQNDLLTSPTDGSVYIFINKTRDKVKLLHWSGSSFILYYKRLESGTFELPYYDTEVSSISLTYSQLVLLIDGVVITDISRRKRYKHLVEKC</sequence>
<dbReference type="OrthoDB" id="4956084at2"/>
<organism evidence="1 2">
    <name type="scientific">Aquimarina algicola</name>
    <dbReference type="NCBI Taxonomy" id="2589995"/>
    <lineage>
        <taxon>Bacteria</taxon>
        <taxon>Pseudomonadati</taxon>
        <taxon>Bacteroidota</taxon>
        <taxon>Flavobacteriia</taxon>
        <taxon>Flavobacteriales</taxon>
        <taxon>Flavobacteriaceae</taxon>
        <taxon>Aquimarina</taxon>
    </lineage>
</organism>
<evidence type="ECO:0000313" key="2">
    <source>
        <dbReference type="Proteomes" id="UP000315540"/>
    </source>
</evidence>
<proteinExistence type="predicted"/>
<dbReference type="InterPro" id="IPR008878">
    <property type="entry name" value="Transposase_IS66_Orf2"/>
</dbReference>
<name>A0A504JB01_9FLAO</name>
<dbReference type="Proteomes" id="UP000315540">
    <property type="component" value="Unassembled WGS sequence"/>
</dbReference>
<dbReference type="RefSeq" id="WP_140592749.1">
    <property type="nucleotide sequence ID" value="NZ_VFWZ01000003.1"/>
</dbReference>
<gene>
    <name evidence="1" type="primary">tnpB</name>
    <name evidence="1" type="ORF">FHK87_10820</name>
</gene>
<keyword evidence="2" id="KW-1185">Reference proteome</keyword>
<evidence type="ECO:0000313" key="1">
    <source>
        <dbReference type="EMBL" id="TPN85775.1"/>
    </source>
</evidence>